<evidence type="ECO:0000313" key="1">
    <source>
        <dbReference type="EMBL" id="MDN5063202.1"/>
    </source>
</evidence>
<evidence type="ECO:0000313" key="2">
    <source>
        <dbReference type="Proteomes" id="UP001171529"/>
    </source>
</evidence>
<dbReference type="RefSeq" id="WP_301344843.1">
    <property type="nucleotide sequence ID" value="NZ_JAPZDB010000010.1"/>
</dbReference>
<proteinExistence type="predicted"/>
<dbReference type="AlphaFoldDB" id="A0AAW7PPN7"/>
<organism evidence="1 2">
    <name type="scientific">Aliarcobacter butzleri</name>
    <dbReference type="NCBI Taxonomy" id="28197"/>
    <lineage>
        <taxon>Bacteria</taxon>
        <taxon>Pseudomonadati</taxon>
        <taxon>Campylobacterota</taxon>
        <taxon>Epsilonproteobacteria</taxon>
        <taxon>Campylobacterales</taxon>
        <taxon>Arcobacteraceae</taxon>
        <taxon>Aliarcobacter</taxon>
    </lineage>
</organism>
<dbReference type="EMBL" id="JAPZDC010000002">
    <property type="protein sequence ID" value="MDN5063202.1"/>
    <property type="molecule type" value="Genomic_DNA"/>
</dbReference>
<sequence>MIPFKVPSIFQDFSEQYPSAHQIHTIVKNGGNSARSSIARLWLSEGIPYAFKESPILYDEIRSWLAIRLDIDPKEISMTGSGRIGQSLAPVKLGTNFSEKSDLDLFVISESLLDRLRNDFNTWSFDFESGRIQAKNEREEKFWKDNLSRGHTYFSRGFFDAKLIPNYKDYTCASNIANTMWMLKAKLDVTPNAPKISEASIRCYKTWADFVRQVSINLA</sequence>
<protein>
    <recommendedName>
        <fullName evidence="3">Nucleotidyltransferase</fullName>
    </recommendedName>
</protein>
<reference evidence="1" key="2">
    <citation type="journal article" date="2023" name="Microorganisms">
        <title>Genomic Characterization of Arcobacter butzleri Strains Isolated from Various Sources in Lithuania.</title>
        <authorList>
            <person name="Uljanovas D."/>
            <person name="Golz G."/>
            <person name="Fleischmann S."/>
            <person name="Kudirkiene E."/>
            <person name="Kasetiene N."/>
            <person name="Grineviciene A."/>
            <person name="Tamuleviciene E."/>
            <person name="Aksomaitiene J."/>
            <person name="Alter T."/>
            <person name="Malakauskas M."/>
        </authorList>
    </citation>
    <scope>NUCLEOTIDE SEQUENCE</scope>
    <source>
        <strain evidence="1">RCM39</strain>
    </source>
</reference>
<dbReference type="Proteomes" id="UP001171529">
    <property type="component" value="Unassembled WGS sequence"/>
</dbReference>
<reference evidence="1" key="1">
    <citation type="submission" date="2022-12" db="EMBL/GenBank/DDBJ databases">
        <authorList>
            <person name="Uljanovas D."/>
        </authorList>
    </citation>
    <scope>NUCLEOTIDE SEQUENCE</scope>
    <source>
        <strain evidence="1">RCM39</strain>
    </source>
</reference>
<comment type="caution">
    <text evidence="1">The sequence shown here is derived from an EMBL/GenBank/DDBJ whole genome shotgun (WGS) entry which is preliminary data.</text>
</comment>
<gene>
    <name evidence="1" type="ORF">O8C91_03235</name>
</gene>
<name>A0AAW7PPN7_9BACT</name>
<accession>A0AAW7PPN7</accession>
<evidence type="ECO:0008006" key="3">
    <source>
        <dbReference type="Google" id="ProtNLM"/>
    </source>
</evidence>